<organism evidence="2 3">
    <name type="scientific">Phytophthora megakarya</name>
    <dbReference type="NCBI Taxonomy" id="4795"/>
    <lineage>
        <taxon>Eukaryota</taxon>
        <taxon>Sar</taxon>
        <taxon>Stramenopiles</taxon>
        <taxon>Oomycota</taxon>
        <taxon>Peronosporomycetes</taxon>
        <taxon>Peronosporales</taxon>
        <taxon>Peronosporaceae</taxon>
        <taxon>Phytophthora</taxon>
    </lineage>
</organism>
<gene>
    <name evidence="2" type="ORF">PHMEG_00032380</name>
</gene>
<evidence type="ECO:0000313" key="2">
    <source>
        <dbReference type="EMBL" id="OWY97161.1"/>
    </source>
</evidence>
<dbReference type="EMBL" id="NBNE01010776">
    <property type="protein sequence ID" value="OWY97161.1"/>
    <property type="molecule type" value="Genomic_DNA"/>
</dbReference>
<name>A0A225UW29_9STRA</name>
<evidence type="ECO:0000256" key="1">
    <source>
        <dbReference type="SAM" id="MobiDB-lite"/>
    </source>
</evidence>
<evidence type="ECO:0000313" key="3">
    <source>
        <dbReference type="Proteomes" id="UP000198211"/>
    </source>
</evidence>
<reference evidence="3" key="1">
    <citation type="submission" date="2017-03" db="EMBL/GenBank/DDBJ databases">
        <title>Phytopthora megakarya and P. palmivora, two closely related causual agents of cacao black pod achieved similar genome size and gene model numbers by different mechanisms.</title>
        <authorList>
            <person name="Ali S."/>
            <person name="Shao J."/>
            <person name="Larry D.J."/>
            <person name="Kronmiller B."/>
            <person name="Shen D."/>
            <person name="Strem M.D."/>
            <person name="Melnick R.L."/>
            <person name="Guiltinan M.J."/>
            <person name="Tyler B.M."/>
            <person name="Meinhardt L.W."/>
            <person name="Bailey B.A."/>
        </authorList>
    </citation>
    <scope>NUCLEOTIDE SEQUENCE [LARGE SCALE GENOMIC DNA]</scope>
    <source>
        <strain evidence="3">zdho120</strain>
    </source>
</reference>
<dbReference type="Proteomes" id="UP000198211">
    <property type="component" value="Unassembled WGS sequence"/>
</dbReference>
<accession>A0A225UW29</accession>
<protein>
    <submittedName>
        <fullName evidence="2">Uncharacterized protein</fullName>
    </submittedName>
</protein>
<feature type="compositionally biased region" description="Polar residues" evidence="1">
    <location>
        <begin position="9"/>
        <end position="43"/>
    </location>
</feature>
<keyword evidence="3" id="KW-1185">Reference proteome</keyword>
<sequence length="115" mass="12208">MNAVAALTAPTQSRTNSSATSSNPVPRRLTQQHSAQRQPTTSPIVKAHPVMNGNKLCRRYISKQGCAGRDGGCVVPYRGHFNPLKLSAAVVAHIAERFGGLAPAFTDIPVDEESA</sequence>
<comment type="caution">
    <text evidence="2">The sequence shown here is derived from an EMBL/GenBank/DDBJ whole genome shotgun (WGS) entry which is preliminary data.</text>
</comment>
<feature type="region of interest" description="Disordered" evidence="1">
    <location>
        <begin position="1"/>
        <end position="47"/>
    </location>
</feature>
<proteinExistence type="predicted"/>
<dbReference type="AlphaFoldDB" id="A0A225UW29"/>